<evidence type="ECO:0000313" key="1">
    <source>
        <dbReference type="EMBL" id="ROP26890.1"/>
    </source>
</evidence>
<reference evidence="1 2" key="1">
    <citation type="journal article" date="2015" name="Stand. Genomic Sci.">
        <title>Genomic Encyclopedia of Bacterial and Archaeal Type Strains, Phase III: the genomes of soil and plant-associated and newly described type strains.</title>
        <authorList>
            <person name="Whitman W.B."/>
            <person name="Woyke T."/>
            <person name="Klenk H.P."/>
            <person name="Zhou Y."/>
            <person name="Lilburn T.G."/>
            <person name="Beck B.J."/>
            <person name="De Vos P."/>
            <person name="Vandamme P."/>
            <person name="Eisen J.A."/>
            <person name="Garrity G."/>
            <person name="Hugenholtz P."/>
            <person name="Kyrpides N.C."/>
        </authorList>
    </citation>
    <scope>NUCLEOTIDE SEQUENCE [LARGE SCALE GENOMIC DNA]</scope>
    <source>
        <strain evidence="1 2">CECT 7306</strain>
    </source>
</reference>
<dbReference type="Proteomes" id="UP000276232">
    <property type="component" value="Unassembled WGS sequence"/>
</dbReference>
<protein>
    <submittedName>
        <fullName evidence="1">Uncharacterized protein</fullName>
    </submittedName>
</protein>
<evidence type="ECO:0000313" key="2">
    <source>
        <dbReference type="Proteomes" id="UP000276232"/>
    </source>
</evidence>
<dbReference type="EMBL" id="RJKN01000009">
    <property type="protein sequence ID" value="ROP26890.1"/>
    <property type="molecule type" value="Genomic_DNA"/>
</dbReference>
<organism evidence="1 2">
    <name type="scientific">Pseudokineococcus lusitanus</name>
    <dbReference type="NCBI Taxonomy" id="763993"/>
    <lineage>
        <taxon>Bacteria</taxon>
        <taxon>Bacillati</taxon>
        <taxon>Actinomycetota</taxon>
        <taxon>Actinomycetes</taxon>
        <taxon>Kineosporiales</taxon>
        <taxon>Kineosporiaceae</taxon>
        <taxon>Pseudokineococcus</taxon>
    </lineage>
</organism>
<comment type="caution">
    <text evidence="1">The sequence shown here is derived from an EMBL/GenBank/DDBJ whole genome shotgun (WGS) entry which is preliminary data.</text>
</comment>
<sequence>MGALLPVGALGGRTGRGAASMGGVDEDHRAHLLARYRELVLDRLPARGRAEGWAVQVDHCVGRVVLDNTLGGAWREVLPAGRGAAFTRLPPEALERAVALAERMDAEGAPLVAELDARSLAWRGKPPKRTRGAA</sequence>
<gene>
    <name evidence="1" type="ORF">EDC03_3127</name>
</gene>
<name>A0A3N1G9H4_9ACTN</name>
<keyword evidence="2" id="KW-1185">Reference proteome</keyword>
<dbReference type="AlphaFoldDB" id="A0A3N1G9H4"/>
<accession>A0A3N1G9H4</accession>
<dbReference type="InParanoid" id="A0A3N1G9H4"/>
<proteinExistence type="predicted"/>